<comment type="caution">
    <text evidence="3">The sequence shown here is derived from an EMBL/GenBank/DDBJ whole genome shotgun (WGS) entry which is preliminary data.</text>
</comment>
<dbReference type="EMBL" id="CATZLL010000002">
    <property type="protein sequence ID" value="CAJ0810422.1"/>
    <property type="molecule type" value="Genomic_DNA"/>
</dbReference>
<dbReference type="SUPFAM" id="SSF54909">
    <property type="entry name" value="Dimeric alpha+beta barrel"/>
    <property type="match status" value="1"/>
</dbReference>
<dbReference type="InterPro" id="IPR005545">
    <property type="entry name" value="YCII"/>
</dbReference>
<comment type="similarity">
    <text evidence="1">Belongs to the YciI family.</text>
</comment>
<name>A0ABN9JG73_9RALS</name>
<reference evidence="3 4" key="1">
    <citation type="submission" date="2023-07" db="EMBL/GenBank/DDBJ databases">
        <authorList>
            <person name="Peeters C."/>
        </authorList>
    </citation>
    <scope>NUCLEOTIDE SEQUENCE [LARGE SCALE GENOMIC DNA]</scope>
    <source>
        <strain evidence="3 4">LMG 18101</strain>
    </source>
</reference>
<gene>
    <name evidence="3" type="ORF">LMG18101_00884</name>
</gene>
<dbReference type="RefSeq" id="WP_316680273.1">
    <property type="nucleotide sequence ID" value="NZ_CATZLL010000002.1"/>
</dbReference>
<evidence type="ECO:0000256" key="1">
    <source>
        <dbReference type="ARBA" id="ARBA00007689"/>
    </source>
</evidence>
<dbReference type="Pfam" id="PF03795">
    <property type="entry name" value="YCII"/>
    <property type="match status" value="1"/>
</dbReference>
<protein>
    <recommendedName>
        <fullName evidence="2">YCII-related domain-containing protein</fullName>
    </recommendedName>
</protein>
<dbReference type="PANTHER" id="PTHR37828:SF1">
    <property type="entry name" value="YCII-RELATED DOMAIN-CONTAINING PROTEIN"/>
    <property type="match status" value="1"/>
</dbReference>
<dbReference type="InterPro" id="IPR011008">
    <property type="entry name" value="Dimeric_a/b-barrel"/>
</dbReference>
<dbReference type="Gene3D" id="3.30.70.1060">
    <property type="entry name" value="Dimeric alpha+beta barrel"/>
    <property type="match status" value="1"/>
</dbReference>
<evidence type="ECO:0000313" key="4">
    <source>
        <dbReference type="Proteomes" id="UP001189757"/>
    </source>
</evidence>
<dbReference type="Proteomes" id="UP001189757">
    <property type="component" value="Unassembled WGS sequence"/>
</dbReference>
<dbReference type="PANTHER" id="PTHR37828">
    <property type="entry name" value="GSR2449 PROTEIN"/>
    <property type="match status" value="1"/>
</dbReference>
<proteinExistence type="inferred from homology"/>
<evidence type="ECO:0000313" key="3">
    <source>
        <dbReference type="EMBL" id="CAJ0810422.1"/>
    </source>
</evidence>
<keyword evidence="4" id="KW-1185">Reference proteome</keyword>
<sequence>MLYLILFAYRAPLSEMDRVLPAHRQHLDTHYASGHFLMSGPLVPREGGAILARAASREEIDAIVARDPFVLEHLADVRVIAWSPNRRVAGLPQAWFVDGAVHTPA</sequence>
<evidence type="ECO:0000259" key="2">
    <source>
        <dbReference type="Pfam" id="PF03795"/>
    </source>
</evidence>
<accession>A0ABN9JG73</accession>
<organism evidence="3 4">
    <name type="scientific">Ralstonia flaminis</name>
    <dbReference type="NCBI Taxonomy" id="3058597"/>
    <lineage>
        <taxon>Bacteria</taxon>
        <taxon>Pseudomonadati</taxon>
        <taxon>Pseudomonadota</taxon>
        <taxon>Betaproteobacteria</taxon>
        <taxon>Burkholderiales</taxon>
        <taxon>Burkholderiaceae</taxon>
        <taxon>Ralstonia</taxon>
    </lineage>
</organism>
<feature type="domain" description="YCII-related" evidence="2">
    <location>
        <begin position="1"/>
        <end position="83"/>
    </location>
</feature>